<feature type="non-terminal residue" evidence="2">
    <location>
        <position position="151"/>
    </location>
</feature>
<dbReference type="AlphaFoldDB" id="A0A699TK08"/>
<accession>A0A699TK08</accession>
<proteinExistence type="predicted"/>
<sequence>ELVAVASGFIVVVAAVQVVTHFHDRVEFEVITLLRQLGALAAPIPQHPRRLTVEGGCCVGAGRKAEGDQRCTLYAFIWDGRLARPGGMSVTVATAVEMDAQALKQAEATQSAAPEFLRERACSRRHKCSRHITLGCSGLFVRMRPRPSSLL</sequence>
<protein>
    <submittedName>
        <fullName evidence="2">Uncharacterized protein</fullName>
    </submittedName>
</protein>
<evidence type="ECO:0000313" key="2">
    <source>
        <dbReference type="EMBL" id="GFD09711.1"/>
    </source>
</evidence>
<organism evidence="2">
    <name type="scientific">Tanacetum cinerariifolium</name>
    <name type="common">Dalmatian daisy</name>
    <name type="synonym">Chrysanthemum cinerariifolium</name>
    <dbReference type="NCBI Taxonomy" id="118510"/>
    <lineage>
        <taxon>Eukaryota</taxon>
        <taxon>Viridiplantae</taxon>
        <taxon>Streptophyta</taxon>
        <taxon>Embryophyta</taxon>
        <taxon>Tracheophyta</taxon>
        <taxon>Spermatophyta</taxon>
        <taxon>Magnoliopsida</taxon>
        <taxon>eudicotyledons</taxon>
        <taxon>Gunneridae</taxon>
        <taxon>Pentapetalae</taxon>
        <taxon>asterids</taxon>
        <taxon>campanulids</taxon>
        <taxon>Asterales</taxon>
        <taxon>Asteraceae</taxon>
        <taxon>Asteroideae</taxon>
        <taxon>Anthemideae</taxon>
        <taxon>Anthemidinae</taxon>
        <taxon>Tanacetum</taxon>
    </lineage>
</organism>
<feature type="chain" id="PRO_5025493329" evidence="1">
    <location>
        <begin position="16"/>
        <end position="151"/>
    </location>
</feature>
<dbReference type="EMBL" id="BKCJ011247397">
    <property type="protein sequence ID" value="GFD09711.1"/>
    <property type="molecule type" value="Genomic_DNA"/>
</dbReference>
<feature type="non-terminal residue" evidence="2">
    <location>
        <position position="1"/>
    </location>
</feature>
<evidence type="ECO:0000256" key="1">
    <source>
        <dbReference type="SAM" id="SignalP"/>
    </source>
</evidence>
<comment type="caution">
    <text evidence="2">The sequence shown here is derived from an EMBL/GenBank/DDBJ whole genome shotgun (WGS) entry which is preliminary data.</text>
</comment>
<feature type="signal peptide" evidence="1">
    <location>
        <begin position="1"/>
        <end position="15"/>
    </location>
</feature>
<name>A0A699TK08_TANCI</name>
<keyword evidence="1" id="KW-0732">Signal</keyword>
<gene>
    <name evidence="2" type="ORF">Tci_881680</name>
</gene>
<reference evidence="2" key="1">
    <citation type="journal article" date="2019" name="Sci. Rep.">
        <title>Draft genome of Tanacetum cinerariifolium, the natural source of mosquito coil.</title>
        <authorList>
            <person name="Yamashiro T."/>
            <person name="Shiraishi A."/>
            <person name="Satake H."/>
            <person name="Nakayama K."/>
        </authorList>
    </citation>
    <scope>NUCLEOTIDE SEQUENCE</scope>
</reference>